<feature type="domain" description="AAA" evidence="1">
    <location>
        <begin position="3"/>
        <end position="184"/>
    </location>
</feature>
<dbReference type="Gene3D" id="3.40.50.300">
    <property type="entry name" value="P-loop containing nucleotide triphosphate hydrolases"/>
    <property type="match status" value="1"/>
</dbReference>
<dbReference type="PANTHER" id="PTHR13696">
    <property type="entry name" value="P-LOOP CONTAINING NUCLEOSIDE TRIPHOSPHATE HYDROLASE"/>
    <property type="match status" value="1"/>
</dbReference>
<protein>
    <submittedName>
        <fullName evidence="2">ParA family protein</fullName>
    </submittedName>
</protein>
<dbReference type="Pfam" id="PF13614">
    <property type="entry name" value="AAA_31"/>
    <property type="match status" value="1"/>
</dbReference>
<dbReference type="FunFam" id="3.40.50.300:FF:000285">
    <property type="entry name" value="Sporulation initiation inhibitor Soj"/>
    <property type="match status" value="1"/>
</dbReference>
<name>A0A7C6EEN1_UNCW3</name>
<evidence type="ECO:0000259" key="1">
    <source>
        <dbReference type="Pfam" id="PF13614"/>
    </source>
</evidence>
<evidence type="ECO:0000313" key="2">
    <source>
        <dbReference type="EMBL" id="HHS51363.1"/>
    </source>
</evidence>
<dbReference type="CDD" id="cd02042">
    <property type="entry name" value="ParAB_family"/>
    <property type="match status" value="1"/>
</dbReference>
<gene>
    <name evidence="2" type="ORF">ENW73_00645</name>
</gene>
<organism evidence="2">
    <name type="scientific">candidate division WOR-3 bacterium</name>
    <dbReference type="NCBI Taxonomy" id="2052148"/>
    <lineage>
        <taxon>Bacteria</taxon>
        <taxon>Bacteria division WOR-3</taxon>
    </lineage>
</organism>
<dbReference type="AlphaFoldDB" id="A0A7C6EEN1"/>
<reference evidence="2" key="1">
    <citation type="journal article" date="2020" name="mSystems">
        <title>Genome- and Community-Level Interaction Insights into Carbon Utilization and Element Cycling Functions of Hydrothermarchaeota in Hydrothermal Sediment.</title>
        <authorList>
            <person name="Zhou Z."/>
            <person name="Liu Y."/>
            <person name="Xu W."/>
            <person name="Pan J."/>
            <person name="Luo Z.H."/>
            <person name="Li M."/>
        </authorList>
    </citation>
    <scope>NUCLEOTIDE SEQUENCE [LARGE SCALE GENOMIC DNA]</scope>
    <source>
        <strain evidence="2">SpSt-876</strain>
    </source>
</reference>
<comment type="caution">
    <text evidence="2">The sequence shown here is derived from an EMBL/GenBank/DDBJ whole genome shotgun (WGS) entry which is preliminary data.</text>
</comment>
<dbReference type="InterPro" id="IPR027417">
    <property type="entry name" value="P-loop_NTPase"/>
</dbReference>
<sequence length="275" mass="29617">MAKKIAIANQKGGVGKTTTAINLSAALAMRQTNESSQERVLLVDIDPQAHATLGLGIDKNSLTITAYDALIDAEKTKDAIIPDVFPNLDLLPSNISLVGSEVEFVSIPQRESRLSLALNTIETNYSFIIIDCPPALGILTLNGLVAANSVIIPVQCEYYSLEGLSRLLDTIKMLQSNLNPNLKIEGVLLTMFSARLTLARAVLQEVKKFFQGRVFNSVIPRSVRLAEAPSFGKTIFQYDITSAGAQAYLALASEILSSVESTEVLIETGSKGGEF</sequence>
<accession>A0A7C6EEN1</accession>
<dbReference type="EMBL" id="DTLI01000017">
    <property type="protein sequence ID" value="HHS51363.1"/>
    <property type="molecule type" value="Genomic_DNA"/>
</dbReference>
<dbReference type="InterPro" id="IPR025669">
    <property type="entry name" value="AAA_dom"/>
</dbReference>
<dbReference type="PANTHER" id="PTHR13696:SF52">
    <property type="entry name" value="PARA FAMILY PROTEIN CT_582"/>
    <property type="match status" value="1"/>
</dbReference>
<proteinExistence type="predicted"/>
<dbReference type="SUPFAM" id="SSF52540">
    <property type="entry name" value="P-loop containing nucleoside triphosphate hydrolases"/>
    <property type="match status" value="1"/>
</dbReference>
<dbReference type="InterPro" id="IPR050678">
    <property type="entry name" value="DNA_Partitioning_ATPase"/>
</dbReference>